<sequence length="164" mass="18644">MVFYNPATHLIFYNALKLHVMRQVNLDQVTALCILYRNAEKVGKRAMLYTRRRRGREKDPKPPPFWDVLAALHLATATTPKASLRPLMAINLLTMASSIVLNSRSPSPKATWMREKAGGSNKHKSAPNNHQPWVDLLGKTKGKYISFLEQEKRVSFCQKGKEKA</sequence>
<keyword evidence="2" id="KW-1185">Reference proteome</keyword>
<evidence type="ECO:0000313" key="1">
    <source>
        <dbReference type="EMBL" id="KAJ9065868.1"/>
    </source>
</evidence>
<evidence type="ECO:0000313" key="2">
    <source>
        <dbReference type="Proteomes" id="UP001165960"/>
    </source>
</evidence>
<protein>
    <submittedName>
        <fullName evidence="1">Uncharacterized protein</fullName>
    </submittedName>
</protein>
<name>A0ACC2SU53_9FUNG</name>
<dbReference type="EMBL" id="QTSX02004320">
    <property type="protein sequence ID" value="KAJ9065868.1"/>
    <property type="molecule type" value="Genomic_DNA"/>
</dbReference>
<dbReference type="Proteomes" id="UP001165960">
    <property type="component" value="Unassembled WGS sequence"/>
</dbReference>
<reference evidence="1" key="1">
    <citation type="submission" date="2022-04" db="EMBL/GenBank/DDBJ databases">
        <title>Genome of the entomopathogenic fungus Entomophthora muscae.</title>
        <authorList>
            <person name="Elya C."/>
            <person name="Lovett B.R."/>
            <person name="Lee E."/>
            <person name="Macias A.M."/>
            <person name="Hajek A.E."/>
            <person name="De Bivort B.L."/>
            <person name="Kasson M.T."/>
            <person name="De Fine Licht H.H."/>
            <person name="Stajich J.E."/>
        </authorList>
    </citation>
    <scope>NUCLEOTIDE SEQUENCE</scope>
    <source>
        <strain evidence="1">Berkeley</strain>
    </source>
</reference>
<gene>
    <name evidence="1" type="ORF">DSO57_1015296</name>
</gene>
<organism evidence="1 2">
    <name type="scientific">Entomophthora muscae</name>
    <dbReference type="NCBI Taxonomy" id="34485"/>
    <lineage>
        <taxon>Eukaryota</taxon>
        <taxon>Fungi</taxon>
        <taxon>Fungi incertae sedis</taxon>
        <taxon>Zoopagomycota</taxon>
        <taxon>Entomophthoromycotina</taxon>
        <taxon>Entomophthoromycetes</taxon>
        <taxon>Entomophthorales</taxon>
        <taxon>Entomophthoraceae</taxon>
        <taxon>Entomophthora</taxon>
    </lineage>
</organism>
<proteinExistence type="predicted"/>
<accession>A0ACC2SU53</accession>
<comment type="caution">
    <text evidence="1">The sequence shown here is derived from an EMBL/GenBank/DDBJ whole genome shotgun (WGS) entry which is preliminary data.</text>
</comment>